<comment type="caution">
    <text evidence="2">The sequence shown here is derived from an EMBL/GenBank/DDBJ whole genome shotgun (WGS) entry which is preliminary data.</text>
</comment>
<feature type="region of interest" description="Disordered" evidence="1">
    <location>
        <begin position="67"/>
        <end position="86"/>
    </location>
</feature>
<evidence type="ECO:0000256" key="1">
    <source>
        <dbReference type="SAM" id="MobiDB-lite"/>
    </source>
</evidence>
<evidence type="ECO:0000313" key="2">
    <source>
        <dbReference type="EMBL" id="GIY38796.1"/>
    </source>
</evidence>
<protein>
    <submittedName>
        <fullName evidence="2">Uncharacterized protein</fullName>
    </submittedName>
</protein>
<evidence type="ECO:0000313" key="3">
    <source>
        <dbReference type="Proteomes" id="UP001054945"/>
    </source>
</evidence>
<sequence length="132" mass="14935">MILKAYCDNNRKKEHSGKSPLLLKITAFIPLRTPLFNSPIPFGAQNKAPHSPDLKRWSFQEGGREVLEHKDKESSPRDLHAKQSPPYHLSCSSKLDGGRGIRKSFALYCLEEGREEVFSDLGECHSKGLDRM</sequence>
<gene>
    <name evidence="2" type="ORF">CEXT_674211</name>
</gene>
<feature type="compositionally biased region" description="Basic and acidic residues" evidence="1">
    <location>
        <begin position="67"/>
        <end position="81"/>
    </location>
</feature>
<proteinExistence type="predicted"/>
<dbReference type="EMBL" id="BPLR01010356">
    <property type="protein sequence ID" value="GIY38796.1"/>
    <property type="molecule type" value="Genomic_DNA"/>
</dbReference>
<keyword evidence="3" id="KW-1185">Reference proteome</keyword>
<organism evidence="2 3">
    <name type="scientific">Caerostris extrusa</name>
    <name type="common">Bark spider</name>
    <name type="synonym">Caerostris bankana</name>
    <dbReference type="NCBI Taxonomy" id="172846"/>
    <lineage>
        <taxon>Eukaryota</taxon>
        <taxon>Metazoa</taxon>
        <taxon>Ecdysozoa</taxon>
        <taxon>Arthropoda</taxon>
        <taxon>Chelicerata</taxon>
        <taxon>Arachnida</taxon>
        <taxon>Araneae</taxon>
        <taxon>Araneomorphae</taxon>
        <taxon>Entelegynae</taxon>
        <taxon>Araneoidea</taxon>
        <taxon>Araneidae</taxon>
        <taxon>Caerostris</taxon>
    </lineage>
</organism>
<reference evidence="2 3" key="1">
    <citation type="submission" date="2021-06" db="EMBL/GenBank/DDBJ databases">
        <title>Caerostris extrusa draft genome.</title>
        <authorList>
            <person name="Kono N."/>
            <person name="Arakawa K."/>
        </authorList>
    </citation>
    <scope>NUCLEOTIDE SEQUENCE [LARGE SCALE GENOMIC DNA]</scope>
</reference>
<name>A0AAV4T045_CAEEX</name>
<dbReference type="Proteomes" id="UP001054945">
    <property type="component" value="Unassembled WGS sequence"/>
</dbReference>
<dbReference type="AlphaFoldDB" id="A0AAV4T045"/>
<accession>A0AAV4T045</accession>